<keyword evidence="2" id="KW-0812">Transmembrane</keyword>
<proteinExistence type="predicted"/>
<dbReference type="Gene3D" id="3.10.450.40">
    <property type="match status" value="2"/>
</dbReference>
<evidence type="ECO:0000313" key="5">
    <source>
        <dbReference type="Proteomes" id="UP001403094"/>
    </source>
</evidence>
<evidence type="ECO:0000259" key="3">
    <source>
        <dbReference type="Pfam" id="PF03413"/>
    </source>
</evidence>
<evidence type="ECO:0000256" key="2">
    <source>
        <dbReference type="SAM" id="Phobius"/>
    </source>
</evidence>
<feature type="compositionally biased region" description="Low complexity" evidence="1">
    <location>
        <begin position="110"/>
        <end position="122"/>
    </location>
</feature>
<evidence type="ECO:0000256" key="1">
    <source>
        <dbReference type="SAM" id="MobiDB-lite"/>
    </source>
</evidence>
<keyword evidence="2" id="KW-1133">Transmembrane helix</keyword>
<dbReference type="Pfam" id="PF03413">
    <property type="entry name" value="PepSY"/>
    <property type="match status" value="1"/>
</dbReference>
<dbReference type="Proteomes" id="UP001403094">
    <property type="component" value="Unassembled WGS sequence"/>
</dbReference>
<gene>
    <name evidence="4" type="ORF">GCM10009757_30870</name>
</gene>
<feature type="compositionally biased region" description="Acidic residues" evidence="1">
    <location>
        <begin position="79"/>
        <end position="99"/>
    </location>
</feature>
<dbReference type="InterPro" id="IPR025711">
    <property type="entry name" value="PepSY"/>
</dbReference>
<feature type="domain" description="PepSY" evidence="3">
    <location>
        <begin position="129"/>
        <end position="174"/>
    </location>
</feature>
<reference evidence="4 5" key="1">
    <citation type="journal article" date="2019" name="Int. J. Syst. Evol. Microbiol.">
        <title>The Global Catalogue of Microorganisms (GCM) 10K type strain sequencing project: providing services to taxonomists for standard genome sequencing and annotation.</title>
        <authorList>
            <consortium name="The Broad Institute Genomics Platform"/>
            <consortium name="The Broad Institute Genome Sequencing Center for Infectious Disease"/>
            <person name="Wu L."/>
            <person name="Ma J."/>
        </authorList>
    </citation>
    <scope>NUCLEOTIDE SEQUENCE [LARGE SCALE GENOMIC DNA]</scope>
    <source>
        <strain evidence="4 5">JCM 14549</strain>
    </source>
</reference>
<protein>
    <recommendedName>
        <fullName evidence="3">PepSY domain-containing protein</fullName>
    </recommendedName>
</protein>
<feature type="region of interest" description="Disordered" evidence="1">
    <location>
        <begin position="56"/>
        <end position="126"/>
    </location>
</feature>
<feature type="compositionally biased region" description="Basic and acidic residues" evidence="1">
    <location>
        <begin position="100"/>
        <end position="109"/>
    </location>
</feature>
<sequence>MSSGCLQQGCAKVRNVSATHDEDIGESLMKRNTLIAIAAAGAVIAGGTIGGVALASGSGGGEQELRGTEQAAAAVDISDRDDDGRDDDDRDDRDDDAEREQEQGRDRSQDTGQGQGQDQGQDGDSRYSRVTALALSEAPGFVTDLERDHRDNGTVVWEVDIFGTDGQWYDVEINEDGTEVLRSHLDNDDDDDDDDRQVIPSSGIDIVEAILIAEQHTGAAFKDADLDDDGRHWEIELRGDGYEHEVKVAVATGEVTAYEKENDDD</sequence>
<dbReference type="EMBL" id="BAAANQ010000005">
    <property type="protein sequence ID" value="GAA2054788.1"/>
    <property type="molecule type" value="Genomic_DNA"/>
</dbReference>
<feature type="transmembrane region" description="Helical" evidence="2">
    <location>
        <begin position="34"/>
        <end position="55"/>
    </location>
</feature>
<keyword evidence="2" id="KW-0472">Membrane</keyword>
<keyword evidence="5" id="KW-1185">Reference proteome</keyword>
<organism evidence="4 5">
    <name type="scientific">Streptomyces cheonanensis</name>
    <dbReference type="NCBI Taxonomy" id="312720"/>
    <lineage>
        <taxon>Bacteria</taxon>
        <taxon>Bacillati</taxon>
        <taxon>Actinomycetota</taxon>
        <taxon>Actinomycetes</taxon>
        <taxon>Kitasatosporales</taxon>
        <taxon>Streptomycetaceae</taxon>
        <taxon>Streptomyces</taxon>
    </lineage>
</organism>
<accession>A0ABN2V8I5</accession>
<name>A0ABN2V8I5_9ACTN</name>
<comment type="caution">
    <text evidence="4">The sequence shown here is derived from an EMBL/GenBank/DDBJ whole genome shotgun (WGS) entry which is preliminary data.</text>
</comment>
<evidence type="ECO:0000313" key="4">
    <source>
        <dbReference type="EMBL" id="GAA2054788.1"/>
    </source>
</evidence>